<comment type="caution">
    <text evidence="1">The sequence shown here is derived from an EMBL/GenBank/DDBJ whole genome shotgun (WGS) entry which is preliminary data.</text>
</comment>
<evidence type="ECO:0000313" key="2">
    <source>
        <dbReference type="Proteomes" id="UP000735302"/>
    </source>
</evidence>
<name>A0AAV3ZL98_9GAST</name>
<sequence>MINFRKDPHRLTPSLNIVTERPRQCTNGVVVDTTIKCTKRPPSGQKWTMGAASTDRKYSYKMMMRAGVHTAGFACGLSVVTIQRGTDMTVRGGRGIVIDKIETEDGALFSF</sequence>
<reference evidence="1 2" key="1">
    <citation type="journal article" date="2021" name="Elife">
        <title>Chloroplast acquisition without the gene transfer in kleptoplastic sea slugs, Plakobranchus ocellatus.</title>
        <authorList>
            <person name="Maeda T."/>
            <person name="Takahashi S."/>
            <person name="Yoshida T."/>
            <person name="Shimamura S."/>
            <person name="Takaki Y."/>
            <person name="Nagai Y."/>
            <person name="Toyoda A."/>
            <person name="Suzuki Y."/>
            <person name="Arimoto A."/>
            <person name="Ishii H."/>
            <person name="Satoh N."/>
            <person name="Nishiyama T."/>
            <person name="Hasebe M."/>
            <person name="Maruyama T."/>
            <person name="Minagawa J."/>
            <person name="Obokata J."/>
            <person name="Shigenobu S."/>
        </authorList>
    </citation>
    <scope>NUCLEOTIDE SEQUENCE [LARGE SCALE GENOMIC DNA]</scope>
</reference>
<protein>
    <submittedName>
        <fullName evidence="1">Uncharacterized protein</fullName>
    </submittedName>
</protein>
<accession>A0AAV3ZL98</accession>
<gene>
    <name evidence="1" type="ORF">PoB_002639600</name>
</gene>
<dbReference type="AlphaFoldDB" id="A0AAV3ZL98"/>
<proteinExistence type="predicted"/>
<keyword evidence="2" id="KW-1185">Reference proteome</keyword>
<dbReference type="EMBL" id="BLXT01003024">
    <property type="protein sequence ID" value="GFN99890.1"/>
    <property type="molecule type" value="Genomic_DNA"/>
</dbReference>
<evidence type="ECO:0000313" key="1">
    <source>
        <dbReference type="EMBL" id="GFN99890.1"/>
    </source>
</evidence>
<organism evidence="1 2">
    <name type="scientific">Plakobranchus ocellatus</name>
    <dbReference type="NCBI Taxonomy" id="259542"/>
    <lineage>
        <taxon>Eukaryota</taxon>
        <taxon>Metazoa</taxon>
        <taxon>Spiralia</taxon>
        <taxon>Lophotrochozoa</taxon>
        <taxon>Mollusca</taxon>
        <taxon>Gastropoda</taxon>
        <taxon>Heterobranchia</taxon>
        <taxon>Euthyneura</taxon>
        <taxon>Panpulmonata</taxon>
        <taxon>Sacoglossa</taxon>
        <taxon>Placobranchoidea</taxon>
        <taxon>Plakobranchidae</taxon>
        <taxon>Plakobranchus</taxon>
    </lineage>
</organism>
<dbReference type="Proteomes" id="UP000735302">
    <property type="component" value="Unassembled WGS sequence"/>
</dbReference>